<evidence type="ECO:0000256" key="4">
    <source>
        <dbReference type="ARBA" id="ARBA00022989"/>
    </source>
</evidence>
<dbReference type="OMA" id="WRYPHVQ"/>
<name>A8PVR8_MALGO</name>
<feature type="transmembrane region" description="Helical" evidence="7">
    <location>
        <begin position="128"/>
        <end position="147"/>
    </location>
</feature>
<feature type="transmembrane region" description="Helical" evidence="7">
    <location>
        <begin position="168"/>
        <end position="189"/>
    </location>
</feature>
<dbReference type="VEuPathDB" id="FungiDB:MGL_0939"/>
<reference evidence="9 10" key="1">
    <citation type="journal article" date="2007" name="Proc. Natl. Acad. Sci. U.S.A.">
        <title>Dandruff-associated Malassezia genomes reveal convergent and divergent virulence traits shared with plant and human fungal pathogens.</title>
        <authorList>
            <person name="Xu J."/>
            <person name="Saunders C.W."/>
            <person name="Hu P."/>
            <person name="Grant R.A."/>
            <person name="Boekhout T."/>
            <person name="Kuramae E.E."/>
            <person name="Kronstad J.W."/>
            <person name="Deangelis Y.M."/>
            <person name="Reeder N.L."/>
            <person name="Johnstone K.R."/>
            <person name="Leland M."/>
            <person name="Fieno A.M."/>
            <person name="Begley W.M."/>
            <person name="Sun Y."/>
            <person name="Lacey M.P."/>
            <person name="Chaudhary T."/>
            <person name="Keough T."/>
            <person name="Chu L."/>
            <person name="Sears R."/>
            <person name="Yuan B."/>
            <person name="Dawson T.L.Jr."/>
        </authorList>
    </citation>
    <scope>NUCLEOTIDE SEQUENCE [LARGE SCALE GENOMIC DNA]</scope>
    <source>
        <strain evidence="10">ATCC MYA-4612 / CBS 7966</strain>
    </source>
</reference>
<feature type="transmembrane region" description="Helical" evidence="7">
    <location>
        <begin position="320"/>
        <end position="343"/>
    </location>
</feature>
<keyword evidence="5 7" id="KW-0472">Membrane</keyword>
<feature type="domain" description="Amino acid transporter transmembrane" evidence="8">
    <location>
        <begin position="102"/>
        <end position="493"/>
    </location>
</feature>
<dbReference type="AlphaFoldDB" id="A8PVR8"/>
<keyword evidence="10" id="KW-1185">Reference proteome</keyword>
<organism evidence="9 10">
    <name type="scientific">Malassezia globosa (strain ATCC MYA-4612 / CBS 7966)</name>
    <name type="common">Dandruff-associated fungus</name>
    <dbReference type="NCBI Taxonomy" id="425265"/>
    <lineage>
        <taxon>Eukaryota</taxon>
        <taxon>Fungi</taxon>
        <taxon>Dikarya</taxon>
        <taxon>Basidiomycota</taxon>
        <taxon>Ustilaginomycotina</taxon>
        <taxon>Malasseziomycetes</taxon>
        <taxon>Malasseziales</taxon>
        <taxon>Malasseziaceae</taxon>
        <taxon>Malassezia</taxon>
    </lineage>
</organism>
<evidence type="ECO:0000256" key="3">
    <source>
        <dbReference type="ARBA" id="ARBA00022692"/>
    </source>
</evidence>
<dbReference type="PANTHER" id="PTHR22950">
    <property type="entry name" value="AMINO ACID TRANSPORTER"/>
    <property type="match status" value="1"/>
</dbReference>
<evidence type="ECO:0000256" key="5">
    <source>
        <dbReference type="ARBA" id="ARBA00023136"/>
    </source>
</evidence>
<dbReference type="PANTHER" id="PTHR22950:SF479">
    <property type="entry name" value="AMINO ACID TRANSPORTER (EUROFUNG)-RELATED"/>
    <property type="match status" value="1"/>
</dbReference>
<dbReference type="KEGG" id="mgl:MGL_0939"/>
<dbReference type="InParanoid" id="A8PVR8"/>
<keyword evidence="4 7" id="KW-1133">Transmembrane helix</keyword>
<feature type="region of interest" description="Disordered" evidence="6">
    <location>
        <begin position="49"/>
        <end position="71"/>
    </location>
</feature>
<feature type="transmembrane region" description="Helical" evidence="7">
    <location>
        <begin position="289"/>
        <end position="308"/>
    </location>
</feature>
<dbReference type="GeneID" id="5855976"/>
<gene>
    <name evidence="9" type="ORF">MGL_0939</name>
</gene>
<dbReference type="Pfam" id="PF01490">
    <property type="entry name" value="Aa_trans"/>
    <property type="match status" value="1"/>
</dbReference>
<feature type="transmembrane region" description="Helical" evidence="7">
    <location>
        <begin position="363"/>
        <end position="383"/>
    </location>
</feature>
<feature type="transmembrane region" description="Helical" evidence="7">
    <location>
        <begin position="434"/>
        <end position="456"/>
    </location>
</feature>
<feature type="transmembrane region" description="Helical" evidence="7">
    <location>
        <begin position="232"/>
        <end position="253"/>
    </location>
</feature>
<evidence type="ECO:0000256" key="6">
    <source>
        <dbReference type="SAM" id="MobiDB-lite"/>
    </source>
</evidence>
<proteinExistence type="inferred from homology"/>
<dbReference type="GO" id="GO:0016020">
    <property type="term" value="C:membrane"/>
    <property type="evidence" value="ECO:0007669"/>
    <property type="project" value="UniProtKB-SubCell"/>
</dbReference>
<comment type="subcellular location">
    <subcellularLocation>
        <location evidence="1">Membrane</location>
        <topology evidence="1">Multi-pass membrane protein</topology>
    </subcellularLocation>
</comment>
<evidence type="ECO:0000256" key="7">
    <source>
        <dbReference type="SAM" id="Phobius"/>
    </source>
</evidence>
<accession>A8PVR8</accession>
<dbReference type="InterPro" id="IPR013057">
    <property type="entry name" value="AA_transpt_TM"/>
</dbReference>
<evidence type="ECO:0000313" key="10">
    <source>
        <dbReference type="Proteomes" id="UP000008837"/>
    </source>
</evidence>
<feature type="transmembrane region" description="Helical" evidence="7">
    <location>
        <begin position="404"/>
        <end position="428"/>
    </location>
</feature>
<feature type="transmembrane region" description="Helical" evidence="7">
    <location>
        <begin position="101"/>
        <end position="122"/>
    </location>
</feature>
<feature type="transmembrane region" description="Helical" evidence="7">
    <location>
        <begin position="468"/>
        <end position="497"/>
    </location>
</feature>
<feature type="compositionally biased region" description="Polar residues" evidence="6">
    <location>
        <begin position="51"/>
        <end position="65"/>
    </location>
</feature>
<sequence>MDGAVRPSATMDMLEPCPMPGQKRTILTYLFASSDKAISRRAKFTEEVDRSSVTAPDNASINNGSADEKGKPRIEDGVIEQMNGIYGEEEPRPLHRTLGRFGAFFNMIAFSIALGILSIPMAVATIGIVPFILLCMLFSFTAWYNGYNYWRLAMMYPGVHNLQQAGELLYGPIGGVIFAFLQGIFSIFVQGSHIILGGYAFWYLGWKDCMVGLAAVFAVISFVFSLPRSYKLFSVFSAISFTSIITVVIIAMISSGVTGPVNKDPEDPPRKLLAFGATSKVPHSFLDGVLYTSNIFVSFGSTTAYLPIMAEMHHPRDFMFSLNLLVAISFVLYVIVGCIMNYNLGQYTKSPSLGSLSPIMVKVSYGLGLPTILVAGCCSGQVTGKMLLVNVFRGSWRYLLDRNWTFWGIWILINISSWALAFVLAELIPFFNTFLGLMASVFWTIFLGFAPLFYFWRHQHDYLHNWRNRLGTLIALGVIGIAGFIMVAGTWAVAVAIRDLYDQGVVGSPFSCGMPV</sequence>
<keyword evidence="3 7" id="KW-0812">Transmembrane</keyword>
<protein>
    <recommendedName>
        <fullName evidence="8">Amino acid transporter transmembrane domain-containing protein</fullName>
    </recommendedName>
</protein>
<dbReference type="EMBL" id="AAYY01000003">
    <property type="protein sequence ID" value="EDP44457.1"/>
    <property type="molecule type" value="Genomic_DNA"/>
</dbReference>
<dbReference type="OrthoDB" id="40134at2759"/>
<evidence type="ECO:0000256" key="1">
    <source>
        <dbReference type="ARBA" id="ARBA00004141"/>
    </source>
</evidence>
<dbReference type="RefSeq" id="XP_001731671.1">
    <property type="nucleotide sequence ID" value="XM_001731619.1"/>
</dbReference>
<dbReference type="STRING" id="425265.A8PVR8"/>
<evidence type="ECO:0000313" key="9">
    <source>
        <dbReference type="EMBL" id="EDP44457.1"/>
    </source>
</evidence>
<evidence type="ECO:0000259" key="8">
    <source>
        <dbReference type="Pfam" id="PF01490"/>
    </source>
</evidence>
<comment type="caution">
    <text evidence="9">The sequence shown here is derived from an EMBL/GenBank/DDBJ whole genome shotgun (WGS) entry which is preliminary data.</text>
</comment>
<comment type="similarity">
    <text evidence="2">Belongs to the amino acid/polyamine transporter 2 family.</text>
</comment>
<feature type="transmembrane region" description="Helical" evidence="7">
    <location>
        <begin position="201"/>
        <end position="225"/>
    </location>
</feature>
<evidence type="ECO:0000256" key="2">
    <source>
        <dbReference type="ARBA" id="ARBA00008066"/>
    </source>
</evidence>
<dbReference type="GO" id="GO:0015179">
    <property type="term" value="F:L-amino acid transmembrane transporter activity"/>
    <property type="evidence" value="ECO:0007669"/>
    <property type="project" value="TreeGrafter"/>
</dbReference>
<dbReference type="Proteomes" id="UP000008837">
    <property type="component" value="Unassembled WGS sequence"/>
</dbReference>